<dbReference type="Proteomes" id="UP001291653">
    <property type="component" value="Unassembled WGS sequence"/>
</dbReference>
<dbReference type="InterPro" id="IPR022950">
    <property type="entry name" value="Homogentis_dOase_bac"/>
</dbReference>
<evidence type="ECO:0000256" key="10">
    <source>
        <dbReference type="NCBIfam" id="TIGR01015"/>
    </source>
</evidence>
<dbReference type="EC" id="1.13.11.5" evidence="9 10"/>
<evidence type="ECO:0000259" key="13">
    <source>
        <dbReference type="Pfam" id="PF20510"/>
    </source>
</evidence>
<accession>A0ABQ5P1V2</accession>
<dbReference type="PANTHER" id="PTHR11056:SF0">
    <property type="entry name" value="HOMOGENTISATE 1,2-DIOXYGENASE"/>
    <property type="match status" value="1"/>
</dbReference>
<dbReference type="HAMAP" id="MF_00334">
    <property type="entry name" value="Homogentis_dioxygen"/>
    <property type="match status" value="1"/>
</dbReference>
<dbReference type="InterPro" id="IPR005708">
    <property type="entry name" value="Homogentis_dOase"/>
</dbReference>
<feature type="domain" description="Homogentisate 1,2-dioxygenase C-terminal" evidence="12">
    <location>
        <begin position="289"/>
        <end position="444"/>
    </location>
</feature>
<comment type="subunit">
    <text evidence="9">Hexamer; dimer of trimers.</text>
</comment>
<evidence type="ECO:0000256" key="3">
    <source>
        <dbReference type="ARBA" id="ARBA00022723"/>
    </source>
</evidence>
<keyword evidence="7 9" id="KW-0408">Iron</keyword>
<dbReference type="Pfam" id="PF04209">
    <property type="entry name" value="HgmA_C"/>
    <property type="match status" value="1"/>
</dbReference>
<keyword evidence="4 9" id="KW-0828">Tyrosine catabolism</keyword>
<keyword evidence="8 9" id="KW-0585">Phenylalanine catabolism</keyword>
<keyword evidence="5 9" id="KW-0223">Dioxygenase</keyword>
<keyword evidence="6 9" id="KW-0560">Oxidoreductase</keyword>
<dbReference type="RefSeq" id="WP_323448224.1">
    <property type="nucleotide sequence ID" value="NZ_BSBI01000007.1"/>
</dbReference>
<evidence type="ECO:0000256" key="1">
    <source>
        <dbReference type="ARBA" id="ARBA00001962"/>
    </source>
</evidence>
<evidence type="ECO:0000256" key="6">
    <source>
        <dbReference type="ARBA" id="ARBA00023002"/>
    </source>
</evidence>
<dbReference type="NCBIfam" id="TIGR01015">
    <property type="entry name" value="hmgA"/>
    <property type="match status" value="1"/>
</dbReference>
<comment type="function">
    <text evidence="9">Involved in the catabolism of homogentisate (2,5-dihydroxyphenylacetate or 2,5-OH-PhAc), a central intermediate in the degradation of phenylalanine and tyrosine. Catalyzes the oxidative ring cleavage of the aromatic ring of homogentisate to yield maleylacetoacetate.</text>
</comment>
<protein>
    <recommendedName>
        <fullName evidence="9 10">Homogentisate 1,2-dioxygenase</fullName>
        <shortName evidence="9">HGDO</shortName>
        <ecNumber evidence="9 10">1.13.11.5</ecNumber>
    </recommendedName>
    <alternativeName>
        <fullName evidence="9">Homogentisate oxygenase</fullName>
    </alternativeName>
    <alternativeName>
        <fullName evidence="9">Homogentisic acid oxidase</fullName>
    </alternativeName>
    <alternativeName>
        <fullName evidence="9">Homogentisicase</fullName>
    </alternativeName>
</protein>
<dbReference type="EMBL" id="BSBI01000007">
    <property type="protein sequence ID" value="GLF96186.1"/>
    <property type="molecule type" value="Genomic_DNA"/>
</dbReference>
<evidence type="ECO:0000256" key="11">
    <source>
        <dbReference type="SAM" id="MobiDB-lite"/>
    </source>
</evidence>
<gene>
    <name evidence="9 14" type="primary">hmgA</name>
    <name evidence="14" type="ORF">SYYSPA8_17835</name>
</gene>
<sequence length="446" mass="49187">MSGIEQAMERARKTAGGLGYSPGFGNEHSSEAVPGALPLGRNSPQRAPLGLYAEQLSGSAFTEPRAHNRRSWLYRIRPSAAHPPFRRTDNGRLRGGPFTETVPDPNRLRWDPLPEPAPGTDWLAGLWTLGGNGNPVERTGMAVHLYHANAPMTDRVFGDADGELLIVPELGGLLLVTELGVLAARPGEVALIPRGVRFRVELLDERARGYVCENHGRPFTLPDLGPIGANGLANARDFRAPTAWYEEVDSEVEVITKYCGNLWAATFDHSPLDVVAWHGNHLPYVYDLRRFNVIGSISYDHPDPSIFTVLTSPSDTPGLAGVDFVVFAPRWLVGEDTFRPPYFHRNVMSEYMGLIEGAYDAKTSGEGGFVPGGGSLHTMMSAHGPDRETFERASAAELLPQRIDDGLAFMFETRWPILTTDQAARADHRQQGYDRVWQGLERHFRS</sequence>
<comment type="caution">
    <text evidence="9">Lacks conserved residue(s) required for the propagation of feature annotation.</text>
</comment>
<dbReference type="SUPFAM" id="SSF51182">
    <property type="entry name" value="RmlC-like cupins"/>
    <property type="match status" value="1"/>
</dbReference>
<comment type="pathway">
    <text evidence="9">Amino-acid degradation; L-phenylalanine degradation; acetoacetate and fumarate from L-phenylalanine: step 4/6.</text>
</comment>
<reference evidence="14 15" key="1">
    <citation type="submission" date="2022-10" db="EMBL/GenBank/DDBJ databases">
        <title>Draft genome sequence of Streptomyces sp. YSPA8.</title>
        <authorList>
            <person name="Moriuchi R."/>
            <person name="Dohra H."/>
            <person name="Yamamura H."/>
            <person name="Kodani S."/>
        </authorList>
    </citation>
    <scope>NUCLEOTIDE SEQUENCE [LARGE SCALE GENOMIC DNA]</scope>
    <source>
        <strain evidence="14 15">YSPA8</strain>
    </source>
</reference>
<feature type="region of interest" description="Disordered" evidence="11">
    <location>
        <begin position="83"/>
        <end position="107"/>
    </location>
</feature>
<evidence type="ECO:0000313" key="15">
    <source>
        <dbReference type="Proteomes" id="UP001291653"/>
    </source>
</evidence>
<dbReference type="Pfam" id="PF20510">
    <property type="entry name" value="HgmA_N"/>
    <property type="match status" value="1"/>
</dbReference>
<name>A0ABQ5P1V2_9ACTN</name>
<evidence type="ECO:0000259" key="12">
    <source>
        <dbReference type="Pfam" id="PF04209"/>
    </source>
</evidence>
<feature type="active site" description="Proton acceptor" evidence="9">
    <location>
        <position position="301"/>
    </location>
</feature>
<feature type="binding site" evidence="9">
    <location>
        <position position="383"/>
    </location>
    <ligand>
        <name>homogentisate</name>
        <dbReference type="ChEBI" id="CHEBI:16169"/>
    </ligand>
</feature>
<dbReference type="CDD" id="cd07000">
    <property type="entry name" value="cupin_HGO_N"/>
    <property type="match status" value="1"/>
</dbReference>
<evidence type="ECO:0000256" key="2">
    <source>
        <dbReference type="ARBA" id="ARBA00007757"/>
    </source>
</evidence>
<feature type="region of interest" description="Disordered" evidence="11">
    <location>
        <begin position="1"/>
        <end position="41"/>
    </location>
</feature>
<comment type="cofactor">
    <cofactor evidence="1 9">
        <name>Fe cation</name>
        <dbReference type="ChEBI" id="CHEBI:24875"/>
    </cofactor>
</comment>
<evidence type="ECO:0000256" key="5">
    <source>
        <dbReference type="ARBA" id="ARBA00022964"/>
    </source>
</evidence>
<dbReference type="InterPro" id="IPR046452">
    <property type="entry name" value="HgmA_N"/>
</dbReference>
<dbReference type="Gene3D" id="2.60.120.10">
    <property type="entry name" value="Jelly Rolls"/>
    <property type="match status" value="1"/>
</dbReference>
<evidence type="ECO:0000313" key="14">
    <source>
        <dbReference type="EMBL" id="GLF96186.1"/>
    </source>
</evidence>
<comment type="catalytic activity">
    <reaction evidence="9">
        <text>homogentisate + O2 = 4-maleylacetoacetate + H(+)</text>
        <dbReference type="Rhea" id="RHEA:15449"/>
        <dbReference type="ChEBI" id="CHEBI:15378"/>
        <dbReference type="ChEBI" id="CHEBI:15379"/>
        <dbReference type="ChEBI" id="CHEBI:16169"/>
        <dbReference type="ChEBI" id="CHEBI:17105"/>
        <dbReference type="EC" id="1.13.11.5"/>
    </reaction>
</comment>
<dbReference type="InterPro" id="IPR046451">
    <property type="entry name" value="HgmA_C"/>
</dbReference>
<organism evidence="14 15">
    <name type="scientific">Streptomyces yaizuensis</name>
    <dbReference type="NCBI Taxonomy" id="2989713"/>
    <lineage>
        <taxon>Bacteria</taxon>
        <taxon>Bacillati</taxon>
        <taxon>Actinomycetota</taxon>
        <taxon>Actinomycetes</taxon>
        <taxon>Kitasatosporales</taxon>
        <taxon>Streptomycetaceae</taxon>
        <taxon>Streptomyces</taxon>
    </lineage>
</organism>
<evidence type="ECO:0000256" key="4">
    <source>
        <dbReference type="ARBA" id="ARBA00022878"/>
    </source>
</evidence>
<feature type="domain" description="Homogentisate 1,2-dioxygenase N-terminal" evidence="13">
    <location>
        <begin position="20"/>
        <end position="288"/>
    </location>
</feature>
<dbReference type="InterPro" id="IPR014710">
    <property type="entry name" value="RmlC-like_jellyroll"/>
</dbReference>
<evidence type="ECO:0000256" key="8">
    <source>
        <dbReference type="ARBA" id="ARBA00023232"/>
    </source>
</evidence>
<keyword evidence="3 9" id="KW-0479">Metal-binding</keyword>
<proteinExistence type="inferred from homology"/>
<evidence type="ECO:0000256" key="9">
    <source>
        <dbReference type="HAMAP-Rule" id="MF_00334"/>
    </source>
</evidence>
<keyword evidence="15" id="KW-1185">Reference proteome</keyword>
<dbReference type="PANTHER" id="PTHR11056">
    <property type="entry name" value="HOMOGENTISATE 1,2-DIOXYGENASE"/>
    <property type="match status" value="1"/>
</dbReference>
<dbReference type="InterPro" id="IPR011051">
    <property type="entry name" value="RmlC_Cupin_sf"/>
</dbReference>
<comment type="similarity">
    <text evidence="2 9">Belongs to the homogentisate dioxygenase family.</text>
</comment>
<comment type="caution">
    <text evidence="14">The sequence shown here is derived from an EMBL/GenBank/DDBJ whole genome shotgun (WGS) entry which is preliminary data.</text>
</comment>
<evidence type="ECO:0000256" key="7">
    <source>
        <dbReference type="ARBA" id="ARBA00023004"/>
    </source>
</evidence>